<dbReference type="Proteomes" id="UP001233999">
    <property type="component" value="Unassembled WGS sequence"/>
</dbReference>
<proteinExistence type="predicted"/>
<comment type="caution">
    <text evidence="1">The sequence shown here is derived from an EMBL/GenBank/DDBJ whole genome shotgun (WGS) entry which is preliminary data.</text>
</comment>
<keyword evidence="2" id="KW-1185">Reference proteome</keyword>
<gene>
    <name evidence="1" type="ORF">L9F63_021807</name>
</gene>
<accession>A0AAD7ZPK2</accession>
<evidence type="ECO:0000313" key="1">
    <source>
        <dbReference type="EMBL" id="KAJ9583847.1"/>
    </source>
</evidence>
<protein>
    <submittedName>
        <fullName evidence="1">Uncharacterized protein</fullName>
    </submittedName>
</protein>
<sequence length="57" mass="6621">QRLSRSLYYIYKKLKIPATVNSNIYMTLQCPTEVPTSNRNSHTRLNNAHEITTVLNI</sequence>
<name>A0AAD7ZPK2_DIPPU</name>
<organism evidence="1 2">
    <name type="scientific">Diploptera punctata</name>
    <name type="common">Pacific beetle cockroach</name>
    <dbReference type="NCBI Taxonomy" id="6984"/>
    <lineage>
        <taxon>Eukaryota</taxon>
        <taxon>Metazoa</taxon>
        <taxon>Ecdysozoa</taxon>
        <taxon>Arthropoda</taxon>
        <taxon>Hexapoda</taxon>
        <taxon>Insecta</taxon>
        <taxon>Pterygota</taxon>
        <taxon>Neoptera</taxon>
        <taxon>Polyneoptera</taxon>
        <taxon>Dictyoptera</taxon>
        <taxon>Blattodea</taxon>
        <taxon>Blaberoidea</taxon>
        <taxon>Blaberidae</taxon>
        <taxon>Diplopterinae</taxon>
        <taxon>Diploptera</taxon>
    </lineage>
</organism>
<feature type="non-terminal residue" evidence="1">
    <location>
        <position position="57"/>
    </location>
</feature>
<dbReference type="EMBL" id="JASPKZ010007519">
    <property type="protein sequence ID" value="KAJ9583847.1"/>
    <property type="molecule type" value="Genomic_DNA"/>
</dbReference>
<feature type="non-terminal residue" evidence="1">
    <location>
        <position position="1"/>
    </location>
</feature>
<evidence type="ECO:0000313" key="2">
    <source>
        <dbReference type="Proteomes" id="UP001233999"/>
    </source>
</evidence>
<dbReference type="AlphaFoldDB" id="A0AAD7ZPK2"/>
<reference evidence="1" key="2">
    <citation type="submission" date="2023-05" db="EMBL/GenBank/DDBJ databases">
        <authorList>
            <person name="Fouks B."/>
        </authorList>
    </citation>
    <scope>NUCLEOTIDE SEQUENCE</scope>
    <source>
        <strain evidence="1">Stay&amp;Tobe</strain>
        <tissue evidence="1">Testes</tissue>
    </source>
</reference>
<reference evidence="1" key="1">
    <citation type="journal article" date="2023" name="IScience">
        <title>Live-bearing cockroach genome reveals convergent evolutionary mechanisms linked to viviparity in insects and beyond.</title>
        <authorList>
            <person name="Fouks B."/>
            <person name="Harrison M.C."/>
            <person name="Mikhailova A.A."/>
            <person name="Marchal E."/>
            <person name="English S."/>
            <person name="Carruthers M."/>
            <person name="Jennings E.C."/>
            <person name="Chiamaka E.L."/>
            <person name="Frigard R.A."/>
            <person name="Pippel M."/>
            <person name="Attardo G.M."/>
            <person name="Benoit J.B."/>
            <person name="Bornberg-Bauer E."/>
            <person name="Tobe S.S."/>
        </authorList>
    </citation>
    <scope>NUCLEOTIDE SEQUENCE</scope>
    <source>
        <strain evidence="1">Stay&amp;Tobe</strain>
    </source>
</reference>